<comment type="caution">
    <text evidence="1">The sequence shown here is derived from an EMBL/GenBank/DDBJ whole genome shotgun (WGS) entry which is preliminary data.</text>
</comment>
<gene>
    <name evidence="1" type="ORF">EYF80_030109</name>
</gene>
<reference evidence="1 2" key="1">
    <citation type="submission" date="2019-03" db="EMBL/GenBank/DDBJ databases">
        <title>First draft genome of Liparis tanakae, snailfish: a comprehensive survey of snailfish specific genes.</title>
        <authorList>
            <person name="Kim W."/>
            <person name="Song I."/>
            <person name="Jeong J.-H."/>
            <person name="Kim D."/>
            <person name="Kim S."/>
            <person name="Ryu S."/>
            <person name="Song J.Y."/>
            <person name="Lee S.K."/>
        </authorList>
    </citation>
    <scope>NUCLEOTIDE SEQUENCE [LARGE SCALE GENOMIC DNA]</scope>
    <source>
        <tissue evidence="1">Muscle</tissue>
    </source>
</reference>
<name>A0A4Z2H1K6_9TELE</name>
<dbReference type="EMBL" id="SRLO01000350">
    <property type="protein sequence ID" value="TNN59738.1"/>
    <property type="molecule type" value="Genomic_DNA"/>
</dbReference>
<evidence type="ECO:0000313" key="1">
    <source>
        <dbReference type="EMBL" id="TNN59738.1"/>
    </source>
</evidence>
<proteinExistence type="predicted"/>
<keyword evidence="2" id="KW-1185">Reference proteome</keyword>
<accession>A0A4Z2H1K6</accession>
<dbReference type="AlphaFoldDB" id="A0A4Z2H1K6"/>
<protein>
    <submittedName>
        <fullName evidence="1">Uncharacterized protein</fullName>
    </submittedName>
</protein>
<evidence type="ECO:0000313" key="2">
    <source>
        <dbReference type="Proteomes" id="UP000314294"/>
    </source>
</evidence>
<organism evidence="1 2">
    <name type="scientific">Liparis tanakae</name>
    <name type="common">Tanaka's snailfish</name>
    <dbReference type="NCBI Taxonomy" id="230148"/>
    <lineage>
        <taxon>Eukaryota</taxon>
        <taxon>Metazoa</taxon>
        <taxon>Chordata</taxon>
        <taxon>Craniata</taxon>
        <taxon>Vertebrata</taxon>
        <taxon>Euteleostomi</taxon>
        <taxon>Actinopterygii</taxon>
        <taxon>Neopterygii</taxon>
        <taxon>Teleostei</taxon>
        <taxon>Neoteleostei</taxon>
        <taxon>Acanthomorphata</taxon>
        <taxon>Eupercaria</taxon>
        <taxon>Perciformes</taxon>
        <taxon>Cottioidei</taxon>
        <taxon>Cottales</taxon>
        <taxon>Liparidae</taxon>
        <taxon>Liparis</taxon>
    </lineage>
</organism>
<sequence length="107" mass="12206">MSLELKKAMRGNLRSWCSMNTRTGMRFGSHSFLLIWSATHTGVSTRARLRGVSPSLFTMSMSAPLDRNNLQRPEPLVFVGTRWSEREGRAPLVRETEAAARDRRRLT</sequence>
<dbReference type="Proteomes" id="UP000314294">
    <property type="component" value="Unassembled WGS sequence"/>
</dbReference>